<dbReference type="PANTHER" id="PTHR21237:SF40">
    <property type="entry name" value="CELL CYCLE AND APOPTOSIS REGULATOR PROTEIN 2"/>
    <property type="match status" value="1"/>
</dbReference>
<feature type="compositionally biased region" description="Basic and acidic residues" evidence="1">
    <location>
        <begin position="263"/>
        <end position="272"/>
    </location>
</feature>
<keyword evidence="2" id="KW-0732">Signal</keyword>
<evidence type="ECO:0008006" key="5">
    <source>
        <dbReference type="Google" id="ProtNLM"/>
    </source>
</evidence>
<dbReference type="GO" id="GO:0051087">
    <property type="term" value="F:protein-folding chaperone binding"/>
    <property type="evidence" value="ECO:0007669"/>
    <property type="project" value="InterPro"/>
</dbReference>
<dbReference type="Proteomes" id="UP000095751">
    <property type="component" value="Unassembled WGS sequence"/>
</dbReference>
<dbReference type="InterPro" id="IPR000740">
    <property type="entry name" value="GrpE"/>
</dbReference>
<dbReference type="EMBL" id="KV784356">
    <property type="protein sequence ID" value="OEU18423.1"/>
    <property type="molecule type" value="Genomic_DNA"/>
</dbReference>
<feature type="compositionally biased region" description="Acidic residues" evidence="1">
    <location>
        <begin position="55"/>
        <end position="66"/>
    </location>
</feature>
<dbReference type="Pfam" id="PF01025">
    <property type="entry name" value="GrpE"/>
    <property type="match status" value="1"/>
</dbReference>
<feature type="region of interest" description="Disordered" evidence="1">
    <location>
        <begin position="55"/>
        <end position="101"/>
    </location>
</feature>
<feature type="region of interest" description="Disordered" evidence="1">
    <location>
        <begin position="254"/>
        <end position="283"/>
    </location>
</feature>
<accession>A0A1E7FKU4</accession>
<dbReference type="GO" id="GO:0051082">
    <property type="term" value="F:unfolded protein binding"/>
    <property type="evidence" value="ECO:0007669"/>
    <property type="project" value="TreeGrafter"/>
</dbReference>
<protein>
    <recommendedName>
        <fullName evidence="5">GrpE protein homolog</fullName>
    </recommendedName>
</protein>
<dbReference type="GO" id="GO:0000774">
    <property type="term" value="F:adenyl-nucleotide exchange factor activity"/>
    <property type="evidence" value="ECO:0007669"/>
    <property type="project" value="InterPro"/>
</dbReference>
<feature type="chain" id="PRO_5009193251" description="GrpE protein homolog" evidence="2">
    <location>
        <begin position="22"/>
        <end position="283"/>
    </location>
</feature>
<name>A0A1E7FKU4_9STRA</name>
<dbReference type="InParanoid" id="A0A1E7FKU4"/>
<dbReference type="GO" id="GO:0042803">
    <property type="term" value="F:protein homodimerization activity"/>
    <property type="evidence" value="ECO:0007669"/>
    <property type="project" value="InterPro"/>
</dbReference>
<organism evidence="3 4">
    <name type="scientific">Fragilariopsis cylindrus CCMP1102</name>
    <dbReference type="NCBI Taxonomy" id="635003"/>
    <lineage>
        <taxon>Eukaryota</taxon>
        <taxon>Sar</taxon>
        <taxon>Stramenopiles</taxon>
        <taxon>Ochrophyta</taxon>
        <taxon>Bacillariophyta</taxon>
        <taxon>Bacillariophyceae</taxon>
        <taxon>Bacillariophycidae</taxon>
        <taxon>Bacillariales</taxon>
        <taxon>Bacillariaceae</taxon>
        <taxon>Fragilariopsis</taxon>
    </lineage>
</organism>
<keyword evidence="4" id="KW-1185">Reference proteome</keyword>
<evidence type="ECO:0000313" key="3">
    <source>
        <dbReference type="EMBL" id="OEU18423.1"/>
    </source>
</evidence>
<dbReference type="AlphaFoldDB" id="A0A1E7FKU4"/>
<gene>
    <name evidence="3" type="ORF">FRACYDRAFT_274772</name>
</gene>
<evidence type="ECO:0000256" key="1">
    <source>
        <dbReference type="SAM" id="MobiDB-lite"/>
    </source>
</evidence>
<dbReference type="OrthoDB" id="45589at2759"/>
<sequence>MNIVTLPLLFFAVLLIGISDAFSTNKNHRQQIMQLHHGCSAATATAATTTTLLMSEEDQQQEEEQETTTSSSEDSTDDEKEEEEEEEEEKKPEESPEVTDLKEKIAKLESTVAEKKSSLQYNLEQIEEYSKSGYARKVAEMENMKRVRSNIASTSQSSATAAVLRDFLPMYDTFNTLNEQYGDDEFGTKYSELNLQQTFTTLGVTPFNVVPGDKINNFRMKVLESETSTEQPKETILREVASGLELSGNVIRPASCISSNGAGEDKNEKKDDDETAADDSGSE</sequence>
<dbReference type="PANTHER" id="PTHR21237">
    <property type="entry name" value="GRPE PROTEIN"/>
    <property type="match status" value="1"/>
</dbReference>
<evidence type="ECO:0000313" key="4">
    <source>
        <dbReference type="Proteomes" id="UP000095751"/>
    </source>
</evidence>
<feature type="compositionally biased region" description="Basic and acidic residues" evidence="1">
    <location>
        <begin position="89"/>
        <end position="101"/>
    </location>
</feature>
<dbReference type="GO" id="GO:0006457">
    <property type="term" value="P:protein folding"/>
    <property type="evidence" value="ECO:0007669"/>
    <property type="project" value="InterPro"/>
</dbReference>
<feature type="compositionally biased region" description="Acidic residues" evidence="1">
    <location>
        <begin position="273"/>
        <end position="283"/>
    </location>
</feature>
<dbReference type="KEGG" id="fcy:FRACYDRAFT_274772"/>
<feature type="signal peptide" evidence="2">
    <location>
        <begin position="1"/>
        <end position="21"/>
    </location>
</feature>
<evidence type="ECO:0000256" key="2">
    <source>
        <dbReference type="SAM" id="SignalP"/>
    </source>
</evidence>
<proteinExistence type="predicted"/>
<feature type="compositionally biased region" description="Acidic residues" evidence="1">
    <location>
        <begin position="74"/>
        <end position="88"/>
    </location>
</feature>
<reference evidence="3 4" key="1">
    <citation type="submission" date="2016-09" db="EMBL/GenBank/DDBJ databases">
        <title>Extensive genetic diversity and differential bi-allelic expression allows diatom success in the polar Southern Ocean.</title>
        <authorList>
            <consortium name="DOE Joint Genome Institute"/>
            <person name="Mock T."/>
            <person name="Otillar R.P."/>
            <person name="Strauss J."/>
            <person name="Dupont C."/>
            <person name="Frickenhaus S."/>
            <person name="Maumus F."/>
            <person name="Mcmullan M."/>
            <person name="Sanges R."/>
            <person name="Schmutz J."/>
            <person name="Toseland A."/>
            <person name="Valas R."/>
            <person name="Veluchamy A."/>
            <person name="Ward B.J."/>
            <person name="Allen A."/>
            <person name="Barry K."/>
            <person name="Falciatore A."/>
            <person name="Ferrante M."/>
            <person name="Fortunato A.E."/>
            <person name="Gloeckner G."/>
            <person name="Gruber A."/>
            <person name="Hipkin R."/>
            <person name="Janech M."/>
            <person name="Kroth P."/>
            <person name="Leese F."/>
            <person name="Lindquist E."/>
            <person name="Lyon B.R."/>
            <person name="Martin J."/>
            <person name="Mayer C."/>
            <person name="Parker M."/>
            <person name="Quesneville H."/>
            <person name="Raymond J."/>
            <person name="Uhlig C."/>
            <person name="Valentin K.U."/>
            <person name="Worden A.Z."/>
            <person name="Armbrust E.V."/>
            <person name="Bowler C."/>
            <person name="Green B."/>
            <person name="Moulton V."/>
            <person name="Van Oosterhout C."/>
            <person name="Grigoriev I."/>
        </authorList>
    </citation>
    <scope>NUCLEOTIDE SEQUENCE [LARGE SCALE GENOMIC DNA]</scope>
    <source>
        <strain evidence="3 4">CCMP1102</strain>
    </source>
</reference>